<organism evidence="2 3">
    <name type="scientific">Bacillus manliponensis</name>
    <dbReference type="NCBI Taxonomy" id="574376"/>
    <lineage>
        <taxon>Bacteria</taxon>
        <taxon>Bacillati</taxon>
        <taxon>Bacillota</taxon>
        <taxon>Bacilli</taxon>
        <taxon>Bacillales</taxon>
        <taxon>Bacillaceae</taxon>
        <taxon>Bacillus</taxon>
        <taxon>Bacillus cereus group</taxon>
    </lineage>
</organism>
<proteinExistence type="predicted"/>
<gene>
    <name evidence="2" type="ORF">BAMA_19055</name>
</gene>
<dbReference type="Pfam" id="PF11070">
    <property type="entry name" value="DUF2871"/>
    <property type="match status" value="1"/>
</dbReference>
<name>A0A073JXZ7_9BACI</name>
<comment type="caution">
    <text evidence="2">The sequence shown here is derived from an EMBL/GenBank/DDBJ whole genome shotgun (WGS) entry which is preliminary data.</text>
</comment>
<dbReference type="EMBL" id="JOTN01000005">
    <property type="protein sequence ID" value="KEK19874.1"/>
    <property type="molecule type" value="Genomic_DNA"/>
</dbReference>
<dbReference type="STRING" id="574376.BAMA_19055"/>
<feature type="transmembrane region" description="Helical" evidence="1">
    <location>
        <begin position="38"/>
        <end position="58"/>
    </location>
</feature>
<dbReference type="RefSeq" id="WP_034638020.1">
    <property type="nucleotide sequence ID" value="NZ_CBCSJC010000010.1"/>
</dbReference>
<keyword evidence="1" id="KW-0472">Membrane</keyword>
<dbReference type="Proteomes" id="UP000027822">
    <property type="component" value="Unassembled WGS sequence"/>
</dbReference>
<keyword evidence="3" id="KW-1185">Reference proteome</keyword>
<feature type="transmembrane region" description="Helical" evidence="1">
    <location>
        <begin position="106"/>
        <end position="126"/>
    </location>
</feature>
<keyword evidence="1" id="KW-1133">Transmembrane helix</keyword>
<sequence length="137" mass="15219">MKKLYYASFTYLLIGLFSGVFAREYAKSKGILGSTLLNLLHTHALVLGFLFFLIALVVSKVFAVHEVKSFNLWFIFYNVGVVSTVGSMAARGLLQLNGADFKGLTYIIGASHSIIGFSLVWFMILLKKSGKWNAIEK</sequence>
<evidence type="ECO:0000313" key="2">
    <source>
        <dbReference type="EMBL" id="KEK19874.1"/>
    </source>
</evidence>
<dbReference type="InterPro" id="IPR021299">
    <property type="entry name" value="DUF2871"/>
</dbReference>
<reference evidence="2 3" key="1">
    <citation type="submission" date="2014-06" db="EMBL/GenBank/DDBJ databases">
        <title>Draft genome sequence of Bacillus manliponensis JCM 15802 (MCCC 1A00708).</title>
        <authorList>
            <person name="Lai Q."/>
            <person name="Liu Y."/>
            <person name="Shao Z."/>
        </authorList>
    </citation>
    <scope>NUCLEOTIDE SEQUENCE [LARGE SCALE GENOMIC DNA]</scope>
    <source>
        <strain evidence="2 3">JCM 15802</strain>
    </source>
</reference>
<keyword evidence="1" id="KW-0812">Transmembrane</keyword>
<protein>
    <submittedName>
        <fullName evidence="2">Membrane protein</fullName>
    </submittedName>
</protein>
<dbReference type="OrthoDB" id="1644899at2"/>
<evidence type="ECO:0000256" key="1">
    <source>
        <dbReference type="SAM" id="Phobius"/>
    </source>
</evidence>
<feature type="transmembrane region" description="Helical" evidence="1">
    <location>
        <begin position="70"/>
        <end position="94"/>
    </location>
</feature>
<accession>A0A073JXZ7</accession>
<dbReference type="AlphaFoldDB" id="A0A073JXZ7"/>
<dbReference type="eggNOG" id="ENOG5032RUD">
    <property type="taxonomic scope" value="Bacteria"/>
</dbReference>
<evidence type="ECO:0000313" key="3">
    <source>
        <dbReference type="Proteomes" id="UP000027822"/>
    </source>
</evidence>